<dbReference type="GO" id="GO:0006813">
    <property type="term" value="P:potassium ion transport"/>
    <property type="evidence" value="ECO:0007669"/>
    <property type="project" value="InterPro"/>
</dbReference>
<feature type="transmembrane region" description="Helical" evidence="8">
    <location>
        <begin position="12"/>
        <end position="33"/>
    </location>
</feature>
<keyword evidence="7" id="KW-0868">Chloride</keyword>
<dbReference type="GO" id="GO:0008324">
    <property type="term" value="F:monoatomic cation transmembrane transporter activity"/>
    <property type="evidence" value="ECO:0007669"/>
    <property type="project" value="InterPro"/>
</dbReference>
<evidence type="ECO:0000313" key="12">
    <source>
        <dbReference type="Proteomes" id="UP000234562"/>
    </source>
</evidence>
<dbReference type="Gene3D" id="1.10.3080.10">
    <property type="entry name" value="Clc chloride channel"/>
    <property type="match status" value="1"/>
</dbReference>
<feature type="transmembrane region" description="Helical" evidence="8">
    <location>
        <begin position="219"/>
        <end position="241"/>
    </location>
</feature>
<dbReference type="Pfam" id="PF00654">
    <property type="entry name" value="Voltage_CLC"/>
    <property type="match status" value="1"/>
</dbReference>
<evidence type="ECO:0000256" key="7">
    <source>
        <dbReference type="ARBA" id="ARBA00023214"/>
    </source>
</evidence>
<dbReference type="SUPFAM" id="SSF116726">
    <property type="entry name" value="TrkA C-terminal domain-like"/>
    <property type="match status" value="1"/>
</dbReference>
<evidence type="ECO:0000256" key="3">
    <source>
        <dbReference type="ARBA" id="ARBA00022692"/>
    </source>
</evidence>
<dbReference type="GO" id="GO:0005886">
    <property type="term" value="C:plasma membrane"/>
    <property type="evidence" value="ECO:0007669"/>
    <property type="project" value="TreeGrafter"/>
</dbReference>
<dbReference type="OMA" id="EGPTAQF"/>
<reference evidence="12" key="1">
    <citation type="submission" date="2016-05" db="EMBL/GenBank/DDBJ databases">
        <title>Genome sequence of Lactobacillus helveticus FAM8105.</title>
        <authorList>
            <person name="Ahrens C."/>
            <person name="Schmid M."/>
        </authorList>
    </citation>
    <scope>NUCLEOTIDE SEQUENCE [LARGE SCALE GENOMIC DNA]</scope>
    <source>
        <strain evidence="12">FAM8105</strain>
    </source>
</reference>
<evidence type="ECO:0000313" key="11">
    <source>
        <dbReference type="EMBL" id="AYE62623.1"/>
    </source>
</evidence>
<evidence type="ECO:0000256" key="2">
    <source>
        <dbReference type="ARBA" id="ARBA00022448"/>
    </source>
</evidence>
<dbReference type="Proteomes" id="UP000234562">
    <property type="component" value="Chromosome"/>
</dbReference>
<keyword evidence="5" id="KW-0406">Ion transport</keyword>
<dbReference type="CDD" id="cd01031">
    <property type="entry name" value="EriC"/>
    <property type="match status" value="1"/>
</dbReference>
<dbReference type="InterPro" id="IPR036721">
    <property type="entry name" value="RCK_C_sf"/>
</dbReference>
<feature type="domain" description="RCK C-terminal" evidence="9">
    <location>
        <begin position="429"/>
        <end position="511"/>
    </location>
</feature>
<dbReference type="Gene3D" id="3.30.70.1450">
    <property type="entry name" value="Regulator of K+ conductance, C-terminal domain"/>
    <property type="match status" value="1"/>
</dbReference>
<feature type="transmembrane region" description="Helical" evidence="8">
    <location>
        <begin position="150"/>
        <end position="174"/>
    </location>
</feature>
<accession>A0A0D5MH57</accession>
<evidence type="ECO:0000256" key="4">
    <source>
        <dbReference type="ARBA" id="ARBA00022989"/>
    </source>
</evidence>
<evidence type="ECO:0000256" key="1">
    <source>
        <dbReference type="ARBA" id="ARBA00004141"/>
    </source>
</evidence>
<dbReference type="EMBL" id="CP015496">
    <property type="protein sequence ID" value="AUI75200.1"/>
    <property type="molecule type" value="Genomic_DNA"/>
</dbReference>
<keyword evidence="3 8" id="KW-0812">Transmembrane</keyword>
<feature type="transmembrane region" description="Helical" evidence="8">
    <location>
        <begin position="328"/>
        <end position="348"/>
    </location>
</feature>
<dbReference type="GO" id="GO:0005247">
    <property type="term" value="F:voltage-gated chloride channel activity"/>
    <property type="evidence" value="ECO:0007669"/>
    <property type="project" value="TreeGrafter"/>
</dbReference>
<reference evidence="11 13" key="2">
    <citation type="submission" date="2016-10" db="EMBL/GenBank/DDBJ databases">
        <title>Complete genomic sequencing of Lactobacillus helveticus LH99 and comparative genome analysis.</title>
        <authorList>
            <person name="Li N."/>
            <person name="You C."/>
            <person name="Liu Z."/>
        </authorList>
    </citation>
    <scope>NUCLEOTIDE SEQUENCE [LARGE SCALE GENOMIC DNA]</scope>
    <source>
        <strain evidence="11 13">LH99</strain>
    </source>
</reference>
<evidence type="ECO:0000259" key="9">
    <source>
        <dbReference type="PROSITE" id="PS51202"/>
    </source>
</evidence>
<dbReference type="SUPFAM" id="SSF81340">
    <property type="entry name" value="Clc chloride channel"/>
    <property type="match status" value="1"/>
</dbReference>
<reference evidence="10" key="3">
    <citation type="journal article" date="2018" name="Front. Microbiol.">
        <title>Comparative Genomics of Completely Sequenced Lactobacillus helveticus Genomes Provides Insights into Strain-Specific Genes and Resolves Metagenomics Data Down to the Strain Level.</title>
        <authorList>
            <person name="Schmid M."/>
            <person name="Muri J."/>
            <person name="Melidis D."/>
            <person name="Varadarajan A.R."/>
            <person name="Somerville V."/>
            <person name="Wicki A."/>
            <person name="Moser A."/>
            <person name="Bourqui M."/>
            <person name="Wenzel C."/>
            <person name="Eugster-Meier E."/>
            <person name="Frey J.E."/>
            <person name="Irmler S."/>
            <person name="Ahrens C.H."/>
        </authorList>
    </citation>
    <scope>NUCLEOTIDE SEQUENCE</scope>
    <source>
        <strain evidence="10">FAM8105</strain>
    </source>
</reference>
<dbReference type="InterPro" id="IPR001807">
    <property type="entry name" value="ClC"/>
</dbReference>
<feature type="transmembrane region" description="Helical" evidence="8">
    <location>
        <begin position="53"/>
        <end position="73"/>
    </location>
</feature>
<dbReference type="PRINTS" id="PR00762">
    <property type="entry name" value="CLCHANNEL"/>
</dbReference>
<dbReference type="InterPro" id="IPR006037">
    <property type="entry name" value="RCK_C"/>
</dbReference>
<name>A0A0D5MH57_LACHE</name>
<dbReference type="EMBL" id="CP017982">
    <property type="protein sequence ID" value="AYE62623.1"/>
    <property type="molecule type" value="Genomic_DNA"/>
</dbReference>
<evidence type="ECO:0000256" key="5">
    <source>
        <dbReference type="ARBA" id="ARBA00023065"/>
    </source>
</evidence>
<feature type="transmembrane region" description="Helical" evidence="8">
    <location>
        <begin position="261"/>
        <end position="281"/>
    </location>
</feature>
<organism evidence="11 13">
    <name type="scientific">Lactobacillus helveticus</name>
    <name type="common">Lactobacillus suntoryeus</name>
    <dbReference type="NCBI Taxonomy" id="1587"/>
    <lineage>
        <taxon>Bacteria</taxon>
        <taxon>Bacillati</taxon>
        <taxon>Bacillota</taxon>
        <taxon>Bacilli</taxon>
        <taxon>Lactobacillales</taxon>
        <taxon>Lactobacillaceae</taxon>
        <taxon>Lactobacillus</taxon>
    </lineage>
</organism>
<dbReference type="KEGG" id="lhd:HUO_00815"/>
<dbReference type="RefSeq" id="WP_003624929.1">
    <property type="nucleotide sequence ID" value="NZ_AP023028.1"/>
</dbReference>
<evidence type="ECO:0000256" key="8">
    <source>
        <dbReference type="SAM" id="Phobius"/>
    </source>
</evidence>
<dbReference type="OrthoDB" id="9812438at2"/>
<evidence type="ECO:0000256" key="6">
    <source>
        <dbReference type="ARBA" id="ARBA00023136"/>
    </source>
</evidence>
<keyword evidence="2" id="KW-0813">Transport</keyword>
<keyword evidence="6 8" id="KW-0472">Membrane</keyword>
<gene>
    <name evidence="11" type="ORF">BC335_2286</name>
    <name evidence="10" type="ORF">Lh8105_11055</name>
</gene>
<feature type="transmembrane region" description="Helical" evidence="8">
    <location>
        <begin position="360"/>
        <end position="386"/>
    </location>
</feature>
<dbReference type="Pfam" id="PF02080">
    <property type="entry name" value="TrkA_C"/>
    <property type="match status" value="1"/>
</dbReference>
<dbReference type="InterPro" id="IPR014743">
    <property type="entry name" value="Cl-channel_core"/>
</dbReference>
<dbReference type="PANTHER" id="PTHR45711:SF6">
    <property type="entry name" value="CHLORIDE CHANNEL PROTEIN"/>
    <property type="match status" value="1"/>
</dbReference>
<dbReference type="PROSITE" id="PS51202">
    <property type="entry name" value="RCK_C"/>
    <property type="match status" value="1"/>
</dbReference>
<protein>
    <submittedName>
        <fullName evidence="10">ClC family H(+)/Cl(-) exchange transporter</fullName>
    </submittedName>
    <submittedName>
        <fullName evidence="11">Putative voltage-gated chloride protein</fullName>
    </submittedName>
</protein>
<feature type="transmembrane region" description="Helical" evidence="8">
    <location>
        <begin position="301"/>
        <end position="322"/>
    </location>
</feature>
<comment type="subcellular location">
    <subcellularLocation>
        <location evidence="1">Membrane</location>
        <topology evidence="1">Multi-pass membrane protein</topology>
    </subcellularLocation>
</comment>
<dbReference type="Proteomes" id="UP000267794">
    <property type="component" value="Chromosome"/>
</dbReference>
<dbReference type="PANTHER" id="PTHR45711">
    <property type="entry name" value="CHLORIDE CHANNEL PROTEIN"/>
    <property type="match status" value="1"/>
</dbReference>
<evidence type="ECO:0000313" key="13">
    <source>
        <dbReference type="Proteomes" id="UP000267794"/>
    </source>
</evidence>
<proteinExistence type="predicted"/>
<feature type="transmembrane region" description="Helical" evidence="8">
    <location>
        <begin position="186"/>
        <end position="207"/>
    </location>
</feature>
<sequence length="519" mass="56608">MKDEGNKTNIKLLLQALVVGIFTGIVVGLFRFGIEKTSGFWLHLFQLAHSNPLWFIVIIIGFIAVAVIAGYFVKQYPHVGGSGIPEVKLQLQGKLSLQWFPILWRKLIGGILVIGTGLFLGPEGPSLQLGSTIGQGVGQGFKQNKFNSRILLATGAASGLSAAFGAPLSGALFVLEEVFHNFSPLVWMNALAGAIASNLVVSNIFGIRPALGILYNYSFPIVLYWHLIILGILLGVLGHLYKVGLFSLKKVYAKITFLPRWLHGLIPLAILIPIAYFWPLITGPGNRLILAMPHIITKSGWGLVGMLAFFYVMRIVFSIVAYDSGLPSGIFLPILTMGTLIGATYGLFMVQLGLLPQRLVVNLVIFSMAGYFAAIIRAPFTAIILITEMVGSLLHLMPLAVVAFIALLVDELLGGKPIYGLLAAAMDKHSDRKVNYTGQADQMVLPVYESSRLVDKKVSEIKWPEDTRVSTIRRDGDEIIPNGQTFIRGGDMLILEFDSSQRGAVYSKMKQLQGVELDG</sequence>
<evidence type="ECO:0000313" key="10">
    <source>
        <dbReference type="EMBL" id="AUI75200.1"/>
    </source>
</evidence>
<dbReference type="AlphaFoldDB" id="A0A0D5MH57"/>
<keyword evidence="4 8" id="KW-1133">Transmembrane helix</keyword>